<feature type="domain" description="Enoyl reductase (ER)" evidence="1">
    <location>
        <begin position="12"/>
        <end position="283"/>
    </location>
</feature>
<evidence type="ECO:0000313" key="3">
    <source>
        <dbReference type="Proteomes" id="UP000298061"/>
    </source>
</evidence>
<dbReference type="InterPro" id="IPR013154">
    <property type="entry name" value="ADH-like_N"/>
</dbReference>
<dbReference type="Proteomes" id="UP000298061">
    <property type="component" value="Unassembled WGS sequence"/>
</dbReference>
<dbReference type="PANTHER" id="PTHR45348:SF2">
    <property type="entry name" value="ZINC-TYPE ALCOHOL DEHYDROGENASE-LIKE PROTEIN C2E1P3.01"/>
    <property type="match status" value="1"/>
</dbReference>
<sequence>MAPATQKAAVIGQDGKIGVAEVAVPKPGPGQILVKVVAAAQNPTDWKSAFGGKCAGAIVGCDYAGIVEEIGPDVPAGLRSVGERVSAFVHGSTYPNGSFSEYLVAPAEVTVHLPDSWSFEDGAQIGVAPFTAAQTLWETFDDLPNPLEPATTPIPILVYGASSSVGQYVVQFAKLSGLKVFATASPKNHALVKSLGADEVFDYHDPEVGAKIKAATGGKLTHAVDCIAERRRHAGHRVCGAERRGRAHRHHSALLGKSYEFPYPYTVTDAKIQQGKDYAKLITKIVATGKVKPNPLLIMPKGLASVAEGLQLMYEGKVSGQKITYRISDTP</sequence>
<keyword evidence="3" id="KW-1185">Reference proteome</keyword>
<organism evidence="2 3">
    <name type="scientific">Hericium alpestre</name>
    <dbReference type="NCBI Taxonomy" id="135208"/>
    <lineage>
        <taxon>Eukaryota</taxon>
        <taxon>Fungi</taxon>
        <taxon>Dikarya</taxon>
        <taxon>Basidiomycota</taxon>
        <taxon>Agaricomycotina</taxon>
        <taxon>Agaricomycetes</taxon>
        <taxon>Russulales</taxon>
        <taxon>Hericiaceae</taxon>
        <taxon>Hericium</taxon>
    </lineage>
</organism>
<dbReference type="EMBL" id="SFCI01001250">
    <property type="protein sequence ID" value="TFY76299.1"/>
    <property type="molecule type" value="Genomic_DNA"/>
</dbReference>
<accession>A0A4Y9ZS24</accession>
<dbReference type="Gene3D" id="3.90.180.10">
    <property type="entry name" value="Medium-chain alcohol dehydrogenases, catalytic domain"/>
    <property type="match status" value="1"/>
</dbReference>
<dbReference type="OrthoDB" id="10257049at2759"/>
<dbReference type="PANTHER" id="PTHR45348">
    <property type="entry name" value="HYPOTHETICAL OXIDOREDUCTASE (EUROFUNG)"/>
    <property type="match status" value="1"/>
</dbReference>
<dbReference type="InterPro" id="IPR036291">
    <property type="entry name" value="NAD(P)-bd_dom_sf"/>
</dbReference>
<name>A0A4Y9ZS24_9AGAM</name>
<dbReference type="Pfam" id="PF00107">
    <property type="entry name" value="ADH_zinc_N"/>
    <property type="match status" value="1"/>
</dbReference>
<dbReference type="InterPro" id="IPR020843">
    <property type="entry name" value="ER"/>
</dbReference>
<dbReference type="InterPro" id="IPR013149">
    <property type="entry name" value="ADH-like_C"/>
</dbReference>
<dbReference type="SUPFAM" id="SSF50129">
    <property type="entry name" value="GroES-like"/>
    <property type="match status" value="1"/>
</dbReference>
<dbReference type="STRING" id="135208.A0A4Y9ZS24"/>
<evidence type="ECO:0000259" key="1">
    <source>
        <dbReference type="SMART" id="SM00829"/>
    </source>
</evidence>
<dbReference type="SMART" id="SM00829">
    <property type="entry name" value="PKS_ER"/>
    <property type="match status" value="1"/>
</dbReference>
<dbReference type="Gene3D" id="3.40.50.720">
    <property type="entry name" value="NAD(P)-binding Rossmann-like Domain"/>
    <property type="match status" value="1"/>
</dbReference>
<dbReference type="InterPro" id="IPR047122">
    <property type="entry name" value="Trans-enoyl_RdTase-like"/>
</dbReference>
<dbReference type="SUPFAM" id="SSF51735">
    <property type="entry name" value="NAD(P)-binding Rossmann-fold domains"/>
    <property type="match status" value="1"/>
</dbReference>
<comment type="caution">
    <text evidence="2">The sequence shown here is derived from an EMBL/GenBank/DDBJ whole genome shotgun (WGS) entry which is preliminary data.</text>
</comment>
<dbReference type="CDD" id="cd08249">
    <property type="entry name" value="enoyl_reductase_like"/>
    <property type="match status" value="1"/>
</dbReference>
<protein>
    <recommendedName>
        <fullName evidence="1">Enoyl reductase (ER) domain-containing protein</fullName>
    </recommendedName>
</protein>
<dbReference type="Pfam" id="PF08240">
    <property type="entry name" value="ADH_N"/>
    <property type="match status" value="1"/>
</dbReference>
<dbReference type="AlphaFoldDB" id="A0A4Y9ZS24"/>
<dbReference type="GO" id="GO:0016651">
    <property type="term" value="F:oxidoreductase activity, acting on NAD(P)H"/>
    <property type="evidence" value="ECO:0007669"/>
    <property type="project" value="InterPro"/>
</dbReference>
<proteinExistence type="predicted"/>
<evidence type="ECO:0000313" key="2">
    <source>
        <dbReference type="EMBL" id="TFY76299.1"/>
    </source>
</evidence>
<dbReference type="InterPro" id="IPR011032">
    <property type="entry name" value="GroES-like_sf"/>
</dbReference>
<reference evidence="2 3" key="1">
    <citation type="submission" date="2019-02" db="EMBL/GenBank/DDBJ databases">
        <title>Genome sequencing of the rare red list fungi Hericium alpestre (H. flagellum).</title>
        <authorList>
            <person name="Buettner E."/>
            <person name="Kellner H."/>
        </authorList>
    </citation>
    <scope>NUCLEOTIDE SEQUENCE [LARGE SCALE GENOMIC DNA]</scope>
    <source>
        <strain evidence="2 3">DSM 108284</strain>
    </source>
</reference>
<gene>
    <name evidence="2" type="ORF">EWM64_g7715</name>
</gene>